<name>A0A6J2SRK9_DROHY</name>
<feature type="compositionally biased region" description="Low complexity" evidence="10">
    <location>
        <begin position="287"/>
        <end position="296"/>
    </location>
</feature>
<feature type="compositionally biased region" description="Basic residues" evidence="10">
    <location>
        <begin position="2064"/>
        <end position="2073"/>
    </location>
</feature>
<feature type="region of interest" description="Disordered" evidence="10">
    <location>
        <begin position="2219"/>
        <end position="2239"/>
    </location>
</feature>
<evidence type="ECO:0000256" key="4">
    <source>
        <dbReference type="ARBA" id="ARBA00022771"/>
    </source>
</evidence>
<feature type="binding site" evidence="8">
    <location>
        <position position="2368"/>
    </location>
    <ligand>
        <name>Zn(2+)</name>
        <dbReference type="ChEBI" id="CHEBI:29105"/>
        <label>2</label>
    </ligand>
</feature>
<keyword evidence="13" id="KW-1185">Reference proteome</keyword>
<feature type="compositionally biased region" description="Low complexity" evidence="10">
    <location>
        <begin position="865"/>
        <end position="875"/>
    </location>
</feature>
<feature type="domain" description="C2H2-type" evidence="12">
    <location>
        <begin position="1449"/>
        <end position="1476"/>
    </location>
</feature>
<dbReference type="PROSITE" id="PS01359">
    <property type="entry name" value="ZF_PHD_1"/>
    <property type="match status" value="1"/>
</dbReference>
<dbReference type="SMART" id="SM00249">
    <property type="entry name" value="PHD"/>
    <property type="match status" value="1"/>
</dbReference>
<dbReference type="SUPFAM" id="SSF57667">
    <property type="entry name" value="beta-beta-alpha zinc fingers"/>
    <property type="match status" value="1"/>
</dbReference>
<feature type="site" description="Histone H3K4me3 binding" evidence="7">
    <location>
        <position position="2322"/>
    </location>
</feature>
<dbReference type="InterPro" id="IPR013083">
    <property type="entry name" value="Znf_RING/FYVE/PHD"/>
</dbReference>
<dbReference type="InterPro" id="IPR011011">
    <property type="entry name" value="Znf_FYVE_PHD"/>
</dbReference>
<feature type="compositionally biased region" description="Low complexity" evidence="10">
    <location>
        <begin position="2144"/>
        <end position="2153"/>
    </location>
</feature>
<feature type="domain" description="PHD-type" evidence="11">
    <location>
        <begin position="2320"/>
        <end position="2371"/>
    </location>
</feature>
<evidence type="ECO:0000256" key="10">
    <source>
        <dbReference type="SAM" id="MobiDB-lite"/>
    </source>
</evidence>
<feature type="region of interest" description="Disordered" evidence="10">
    <location>
        <begin position="2036"/>
        <end position="2085"/>
    </location>
</feature>
<dbReference type="RefSeq" id="XP_030078584.1">
    <property type="nucleotide sequence ID" value="XM_030222724.1"/>
</dbReference>
<dbReference type="Gene3D" id="3.30.40.10">
    <property type="entry name" value="Zinc/RING finger domain, C3HC4 (zinc finger)"/>
    <property type="match status" value="1"/>
</dbReference>
<feature type="site" description="Histone H3K4me3 binding" evidence="7">
    <location>
        <position position="2347"/>
    </location>
</feature>
<sequence length="2383" mass="265787">MMETLEQQQTKSTPNNEPHAGETETTPAASEEDDTTEEHNIVCDLEKKEKSNSPLREVDVKDVAEQHHRHSPQENGRDTEESEVPADPQEAKQDASQMANSLNEAFELPAKSTVKEECTVGKKSAEGDDFKEKPSTSLDVAKSLIDIKVEQASPILAINVDDIAESGLSDKPRSPLVENQQNGDIEMDSPEMEMNAETSSPNELSLTDQIKVEDKSPLFSVTPDEEVFSPPVIKMLIENSPCDQNVEEISLPGRSLSQEEENCTPTMKVNEKTSNSPVSMQEEERLSSSSIALRISESIKKEGRDSEEYAEREGLSEKEDIQEEASSPVYKPDEVGSATIDSEVTPPAKGSLPVYKINDFSPASIPDDEESSQDFNAEIKIEEASPKVPKMERKFPMEIIKIESDSEDEDVEIESENVVDEIEGSGTPAGDIQMEPEVQQSHNSIKERQTMDTLLTPPLKVKINGTHIANDELHVDEEEQEQEDDHAQNALQQSVIASDDQEQQQQELQPEQHQQLTRRSTTSSSVSSTSQHLVIDQPETEQQNKHQQPQLEELVQDQEMLVALKRRRSCSNSDSDRDDKDNGNSNTKPTTKHRCLEEEQQQQQPQASSLLLQRLQAPAMNCNELAQQLNCFKCNLNNFENLQQLNAHYALCKQQPEEATPPAETSAAAATTAIAAETLFAGAATNLPGSVALPNPTSTPAPTVKKERFFRCARCSTVHQCWNFFLHMREVHQRYICLYCSHVFASVEKLSLHLENKHDMDQRHFASIEAWQTLQTQEDRARYLVCCNCQASFERGSHFDDHDCAELMQPCALCGQKGGHANGCRNGSSTNNASSSNRKKAAARRKRKTAKSKQLATQLDEPQKPNKQQQEQLPNWVEPEAQVSQMPPLPAALPDQNIPAPIEDAPQEDSVPKLVVPKMMLRVPKEFQKSVDAALSSTDTEEEDNDEQPSSTAGDGEGGAVPLLTVDAVQQQQQQLQPTSSLSEDTETATETASMFQETAPIPANVLLNELEDDDEDSPTLKLPHVLAEFERTKLDIERTMALMVAKRELQEQQQQQLQLQQQQQQQQQQQRRWSLTPPASPHNQNHINETTHVSNEQAEHELEPELPAPAPERRNTLGSECMDLDDSLNEQQQSPQTEHSEPLEAEIEAEPVASPHSPPPPADGIEVAGEDTQTVDLQLDRPLDKFEMVDFIRLCLKAVYPHCLYCNHARRIAVNVKQLVLHLIGQHRFTATVDSITAEELLAETIVARLKSYLPALEGDHYMNSISCCSLEDGRFAQPFNERIYECFQCRYVTATHKELYTHNRRLHIKANISCCMCRMNFYSFSELLCHICPGCVSGNVFDAKFRCCLCETAPLASAFRLMVHLRKQHQACDICLEDCHTQAKLSAHVWKHKLLHLCYRCGIAYRNKQDISKHLFWKHGTESTSCKRCLQKRWRHVYHFCVPATQFTCEQCQSTFSKAIYLEVHKRQHVGDFRYPCTEEQCEEKFVSRKLLLKHAALHEVKQLPAPVADDDVDCNLKPKMEQEEKYALSGDQVEGDGQQTQLKTECAQLSSPNSKAADDVDAKAAARQKDKSPQPAQQAEEQQEQIPRKRHKKAKRNKASLEDLNLIAPNLSESDSSDDSDSDAGRSTGTQHDSNAHASLPMRASVDDLDMPRVMLSPASESDNEELQKDQESIKTETDPKQEQLDSLEHPKDEVQLAKMEKAEPQEVPDIWKNLLQHQPSSVAKSEANDMDVLVEPTAEQRRPAKMHVASSDHDYCKMQRTPPPTPVPSPKKSSNVAPGKAKADNASSESDSSSSSSSNSDSDSSSCSCGSNCSCSSSGSSSSDDDSDNDSQTSKKSSKKAPKKTAERLQESNKSEEVVNVTSNNEEEVRPVMPSPKSPIYNESDFDTAISDTDEEFYDAHPQKMASQMLAQKRLALLSAHATEEQPHDSNGNYDIVENSRPSTPSLPEEASAYADKRERVAKNKKKKRERKSTCKSVNQPKLTASTEQMVAPQQLLPHGLTTTAVAEAIATPLLQHHQQQQQQQLLLPESPLTPLTHRPSWQPRMSEGSSCSDADGQLKRSKRTRRPNKFYGYTSDDENMSCVLAPPLQVGMQLIKPQPPPQLTWAKEDLPTPPKQQRSRSNHGEHHHHQAHRHHQPHHQQQQQQQQHSHLHSNGNTRKRNRRAPTGGAGSGSAKRGAKRVKQQPAAPPAKLEQLQPQLPPIPTLKIRPALLPASAAASDSSDSSSDEDESAEINVTSLQPIHAPLAPMSQLVTLPAPLPAPPPPPPATTAFNQPIPPALLPNPDFATLQYFKANNIRYPIRPPAGARLAREGESVYCYCRCPYDEVSEMIACDGDNCLIEWFHFECVGIMVAPQGKWFCAECRPKYSEGLYPGVKSK</sequence>
<feature type="compositionally biased region" description="Polar residues" evidence="10">
    <location>
        <begin position="1"/>
        <end position="16"/>
    </location>
</feature>
<feature type="binding site" evidence="8">
    <location>
        <position position="2352"/>
    </location>
    <ligand>
        <name>Zn(2+)</name>
        <dbReference type="ChEBI" id="CHEBI:29105"/>
        <label>1</label>
    </ligand>
</feature>
<feature type="region of interest" description="Disordered" evidence="10">
    <location>
        <begin position="419"/>
        <end position="549"/>
    </location>
</feature>
<dbReference type="CTD" id="36986"/>
<feature type="binding site" evidence="8">
    <location>
        <position position="2349"/>
    </location>
    <ligand>
        <name>Zn(2+)</name>
        <dbReference type="ChEBI" id="CHEBI:29105"/>
        <label>1</label>
    </ligand>
</feature>
<gene>
    <name evidence="14" type="primary">LOC111599736</name>
</gene>
<evidence type="ECO:0000259" key="12">
    <source>
        <dbReference type="PROSITE" id="PS50157"/>
    </source>
</evidence>
<feature type="compositionally biased region" description="Low complexity" evidence="10">
    <location>
        <begin position="825"/>
        <end position="836"/>
    </location>
</feature>
<accession>A0A6J2SRK9</accession>
<feature type="region of interest" description="Disordered" evidence="10">
    <location>
        <begin position="566"/>
        <end position="608"/>
    </location>
</feature>
<feature type="binding site" evidence="8">
    <location>
        <position position="2325"/>
    </location>
    <ligand>
        <name>Zn(2+)</name>
        <dbReference type="ChEBI" id="CHEBI:29105"/>
        <label>1</label>
    </ligand>
</feature>
<feature type="binding site" evidence="8">
    <location>
        <position position="2323"/>
    </location>
    <ligand>
        <name>Zn(2+)</name>
        <dbReference type="ChEBI" id="CHEBI:29105"/>
        <label>1</label>
    </ligand>
</feature>
<dbReference type="SMART" id="SM00355">
    <property type="entry name" value="ZnF_C2H2"/>
    <property type="match status" value="9"/>
</dbReference>
<feature type="binding site" evidence="8">
    <location>
        <position position="2343"/>
    </location>
    <ligand>
        <name>Zn(2+)</name>
        <dbReference type="ChEBI" id="CHEBI:29105"/>
        <label>2</label>
    </ligand>
</feature>
<dbReference type="PANTHER" id="PTHR10333">
    <property type="entry name" value="INHIBITOR OF GROWTH PROTEIN"/>
    <property type="match status" value="1"/>
</dbReference>
<feature type="compositionally biased region" description="Basic residues" evidence="10">
    <location>
        <begin position="1591"/>
        <end position="1601"/>
    </location>
</feature>
<feature type="compositionally biased region" description="Polar residues" evidence="10">
    <location>
        <begin position="94"/>
        <end position="103"/>
    </location>
</feature>
<feature type="site" description="Histone H3K4me3 binding" evidence="7">
    <location>
        <position position="2335"/>
    </location>
</feature>
<feature type="compositionally biased region" description="Basic and acidic residues" evidence="10">
    <location>
        <begin position="113"/>
        <end position="134"/>
    </location>
</feature>
<feature type="region of interest" description="Disordered" evidence="10">
    <location>
        <begin position="1063"/>
        <end position="1168"/>
    </location>
</feature>
<comment type="similarity">
    <text evidence="2">Belongs to the ING family.</text>
</comment>
<feature type="site" description="Histone H3K4me3 binding" evidence="7">
    <location>
        <position position="2339"/>
    </location>
</feature>
<feature type="compositionally biased region" description="Polar residues" evidence="10">
    <location>
        <begin position="1082"/>
        <end position="1097"/>
    </location>
</feature>
<feature type="compositionally biased region" description="Basic and acidic residues" evidence="10">
    <location>
        <begin position="1669"/>
        <end position="1697"/>
    </location>
</feature>
<keyword evidence="6" id="KW-0539">Nucleus</keyword>
<keyword evidence="3 8" id="KW-0479">Metal-binding</keyword>
<feature type="region of interest" description="Disordered" evidence="10">
    <location>
        <begin position="1"/>
        <end position="134"/>
    </location>
</feature>
<dbReference type="CDD" id="cd15505">
    <property type="entry name" value="PHD_ING"/>
    <property type="match status" value="1"/>
</dbReference>
<keyword evidence="4 9" id="KW-0863">Zinc-finger</keyword>
<dbReference type="PROSITE" id="PS50016">
    <property type="entry name" value="ZF_PHD_2"/>
    <property type="match status" value="1"/>
</dbReference>
<comment type="subcellular location">
    <subcellularLocation>
        <location evidence="1">Nucleus</location>
    </subcellularLocation>
</comment>
<dbReference type="KEGG" id="dhe:111599736"/>
<feature type="compositionally biased region" description="Basic and acidic residues" evidence="10">
    <location>
        <begin position="1848"/>
        <end position="1861"/>
    </location>
</feature>
<feature type="binding site" evidence="8">
    <location>
        <position position="2338"/>
    </location>
    <ligand>
        <name>Zn(2+)</name>
        <dbReference type="ChEBI" id="CHEBI:29105"/>
        <label>2</label>
    </ligand>
</feature>
<feature type="compositionally biased region" description="Acidic residues" evidence="10">
    <location>
        <begin position="474"/>
        <end position="484"/>
    </location>
</feature>
<dbReference type="InterPro" id="IPR036236">
    <property type="entry name" value="Znf_C2H2_sf"/>
</dbReference>
<feature type="region of interest" description="Disordered" evidence="10">
    <location>
        <begin position="1722"/>
        <end position="1889"/>
    </location>
</feature>
<evidence type="ECO:0000313" key="14">
    <source>
        <dbReference type="RefSeq" id="XP_030078584.1"/>
    </source>
</evidence>
<dbReference type="PROSITE" id="PS00028">
    <property type="entry name" value="ZINC_FINGER_C2H2_1"/>
    <property type="match status" value="4"/>
</dbReference>
<feature type="compositionally biased region" description="Basic residues" evidence="10">
    <location>
        <begin position="2122"/>
        <end position="2143"/>
    </location>
</feature>
<evidence type="ECO:0000256" key="9">
    <source>
        <dbReference type="PROSITE-ProRule" id="PRU00042"/>
    </source>
</evidence>
<evidence type="ECO:0000256" key="3">
    <source>
        <dbReference type="ARBA" id="ARBA00022723"/>
    </source>
</evidence>
<dbReference type="OrthoDB" id="5411773at2759"/>
<dbReference type="GeneID" id="111599736"/>
<proteinExistence type="inferred from homology"/>
<feature type="region of interest" description="Disordered" evidence="10">
    <location>
        <begin position="2098"/>
        <end position="2203"/>
    </location>
</feature>
<feature type="region of interest" description="Disordered" evidence="10">
    <location>
        <begin position="166"/>
        <end position="185"/>
    </location>
</feature>
<dbReference type="GO" id="GO:0008270">
    <property type="term" value="F:zinc ion binding"/>
    <property type="evidence" value="ECO:0007669"/>
    <property type="project" value="UniProtKB-KW"/>
</dbReference>
<feature type="compositionally biased region" description="Basic and acidic residues" evidence="10">
    <location>
        <begin position="1559"/>
        <end position="1575"/>
    </location>
</feature>
<dbReference type="Gene3D" id="3.30.160.60">
    <property type="entry name" value="Classic Zinc Finger"/>
    <property type="match status" value="1"/>
</dbReference>
<evidence type="ECO:0000256" key="1">
    <source>
        <dbReference type="ARBA" id="ARBA00004123"/>
    </source>
</evidence>
<dbReference type="GO" id="GO:0005634">
    <property type="term" value="C:nucleus"/>
    <property type="evidence" value="ECO:0007669"/>
    <property type="project" value="UniProtKB-SubCell"/>
</dbReference>
<feature type="compositionally biased region" description="Basic and acidic residues" evidence="10">
    <location>
        <begin position="297"/>
        <end position="319"/>
    </location>
</feature>
<feature type="compositionally biased region" description="Basic and acidic residues" evidence="10">
    <location>
        <begin position="37"/>
        <end position="79"/>
    </location>
</feature>
<dbReference type="InterPro" id="IPR001965">
    <property type="entry name" value="Znf_PHD"/>
</dbReference>
<dbReference type="SUPFAM" id="SSF57903">
    <property type="entry name" value="FYVE/PHD zinc finger"/>
    <property type="match status" value="1"/>
</dbReference>
<feature type="region of interest" description="Disordered" evidence="10">
    <location>
        <begin position="1549"/>
        <end position="1697"/>
    </location>
</feature>
<feature type="compositionally biased region" description="Low complexity" evidence="10">
    <location>
        <begin position="503"/>
        <end position="534"/>
    </location>
</feature>
<feature type="domain" description="C2H2-type" evidence="12">
    <location>
        <begin position="735"/>
        <end position="763"/>
    </location>
</feature>
<feature type="compositionally biased region" description="Polar residues" evidence="10">
    <location>
        <begin position="1628"/>
        <end position="1640"/>
    </location>
</feature>
<feature type="compositionally biased region" description="Basic residues" evidence="10">
    <location>
        <begin position="837"/>
        <end position="851"/>
    </location>
</feature>
<dbReference type="InterPro" id="IPR013087">
    <property type="entry name" value="Znf_C2H2_type"/>
</dbReference>
<organism evidence="13 14">
    <name type="scientific">Drosophila hydei</name>
    <name type="common">Fruit fly</name>
    <dbReference type="NCBI Taxonomy" id="7224"/>
    <lineage>
        <taxon>Eukaryota</taxon>
        <taxon>Metazoa</taxon>
        <taxon>Ecdysozoa</taxon>
        <taxon>Arthropoda</taxon>
        <taxon>Hexapoda</taxon>
        <taxon>Insecta</taxon>
        <taxon>Pterygota</taxon>
        <taxon>Neoptera</taxon>
        <taxon>Endopterygota</taxon>
        <taxon>Diptera</taxon>
        <taxon>Brachycera</taxon>
        <taxon>Muscomorpha</taxon>
        <taxon>Ephydroidea</taxon>
        <taxon>Drosophilidae</taxon>
        <taxon>Drosophila</taxon>
    </lineage>
</organism>
<dbReference type="InterPro" id="IPR019787">
    <property type="entry name" value="Znf_PHD-finger"/>
</dbReference>
<evidence type="ECO:0000313" key="13">
    <source>
        <dbReference type="Proteomes" id="UP000504633"/>
    </source>
</evidence>
<reference evidence="14" key="1">
    <citation type="submission" date="2025-08" db="UniProtKB">
        <authorList>
            <consortium name="RefSeq"/>
        </authorList>
    </citation>
    <scope>IDENTIFICATION</scope>
    <source>
        <strain evidence="14">15085-1641.00</strain>
        <tissue evidence="14">Whole body</tissue>
    </source>
</reference>
<dbReference type="OMA" id="ELLCHLC"/>
<evidence type="ECO:0000256" key="5">
    <source>
        <dbReference type="ARBA" id="ARBA00022833"/>
    </source>
</evidence>
<evidence type="ECO:0000259" key="11">
    <source>
        <dbReference type="PROSITE" id="PS50016"/>
    </source>
</evidence>
<dbReference type="InterPro" id="IPR028651">
    <property type="entry name" value="ING_fam"/>
</dbReference>
<dbReference type="InterPro" id="IPR019786">
    <property type="entry name" value="Zinc_finger_PHD-type_CS"/>
</dbReference>
<feature type="compositionally biased region" description="Low complexity" evidence="10">
    <location>
        <begin position="970"/>
        <end position="994"/>
    </location>
</feature>
<feature type="binding site" evidence="8">
    <location>
        <position position="2365"/>
    </location>
    <ligand>
        <name>Zn(2+)</name>
        <dbReference type="ChEBI" id="CHEBI:29105"/>
        <label>2</label>
    </ligand>
</feature>
<feature type="compositionally biased region" description="Low complexity" evidence="10">
    <location>
        <begin position="2188"/>
        <end position="2202"/>
    </location>
</feature>
<dbReference type="Proteomes" id="UP000504633">
    <property type="component" value="Unplaced"/>
</dbReference>
<feature type="domain" description="C2H2-type" evidence="12">
    <location>
        <begin position="1477"/>
        <end position="1506"/>
    </location>
</feature>
<feature type="compositionally biased region" description="Low complexity" evidence="10">
    <location>
        <begin position="1788"/>
        <end position="1826"/>
    </location>
</feature>
<feature type="compositionally biased region" description="Low complexity" evidence="10">
    <location>
        <begin position="2219"/>
        <end position="2229"/>
    </location>
</feature>
<evidence type="ECO:0000256" key="8">
    <source>
        <dbReference type="PIRSR" id="PIRSR628651-51"/>
    </source>
</evidence>
<dbReference type="PROSITE" id="PS50157">
    <property type="entry name" value="ZINC_FINGER_C2H2_2"/>
    <property type="match status" value="3"/>
</dbReference>
<keyword evidence="5 8" id="KW-0862">Zinc</keyword>
<feature type="region of interest" description="Disordered" evidence="10">
    <location>
        <begin position="251"/>
        <end position="373"/>
    </location>
</feature>
<evidence type="ECO:0000256" key="2">
    <source>
        <dbReference type="ARBA" id="ARBA00010210"/>
    </source>
</evidence>
<feature type="compositionally biased region" description="Polar residues" evidence="10">
    <location>
        <begin position="263"/>
        <end position="279"/>
    </location>
</feature>
<evidence type="ECO:0000256" key="7">
    <source>
        <dbReference type="PIRSR" id="PIRSR628651-50"/>
    </source>
</evidence>
<feature type="region of interest" description="Disordered" evidence="10">
    <location>
        <begin position="1926"/>
        <end position="1988"/>
    </location>
</feature>
<feature type="region of interest" description="Disordered" evidence="10">
    <location>
        <begin position="825"/>
        <end position="910"/>
    </location>
</feature>
<evidence type="ECO:0000256" key="6">
    <source>
        <dbReference type="ARBA" id="ARBA00023242"/>
    </source>
</evidence>
<feature type="region of interest" description="Disordered" evidence="10">
    <location>
        <begin position="931"/>
        <end position="999"/>
    </location>
</feature>
<feature type="compositionally biased region" description="Polar residues" evidence="10">
    <location>
        <begin position="1979"/>
        <end position="1988"/>
    </location>
</feature>
<protein>
    <submittedName>
        <fullName evidence="14">Uncharacterized protein LOC111599736</fullName>
    </submittedName>
</protein>